<feature type="transmembrane region" description="Helical" evidence="1">
    <location>
        <begin position="61"/>
        <end position="81"/>
    </location>
</feature>
<dbReference type="OrthoDB" id="9877642at2"/>
<dbReference type="AlphaFoldDB" id="D1C6Z7"/>
<dbReference type="RefSeq" id="WP_012870806.1">
    <property type="nucleotide sequence ID" value="NC_013523.1"/>
</dbReference>
<organism evidence="2 3">
    <name type="scientific">Sphaerobacter thermophilus (strain ATCC 49802 / DSM 20745 / KCCM 41009 / NCIMB 13125 / S 6022)</name>
    <dbReference type="NCBI Taxonomy" id="479434"/>
    <lineage>
        <taxon>Bacteria</taxon>
        <taxon>Pseudomonadati</taxon>
        <taxon>Thermomicrobiota</taxon>
        <taxon>Thermomicrobia</taxon>
        <taxon>Sphaerobacterales</taxon>
        <taxon>Sphaerobacterineae</taxon>
        <taxon>Sphaerobacteraceae</taxon>
        <taxon>Sphaerobacter</taxon>
    </lineage>
</organism>
<keyword evidence="1" id="KW-1133">Transmembrane helix</keyword>
<dbReference type="EMBL" id="CP001823">
    <property type="protein sequence ID" value="ACZ37758.1"/>
    <property type="molecule type" value="Genomic_DNA"/>
</dbReference>
<keyword evidence="1" id="KW-0472">Membrane</keyword>
<protein>
    <recommendedName>
        <fullName evidence="4">Cytochrome b561 domain-containing protein</fullName>
    </recommendedName>
</protein>
<keyword evidence="3" id="KW-1185">Reference proteome</keyword>
<reference evidence="2 3" key="2">
    <citation type="journal article" date="2010" name="Stand. Genomic Sci.">
        <title>Complete genome sequence of Desulfohalobium retbaense type strain (HR(100)).</title>
        <authorList>
            <person name="Spring S."/>
            <person name="Nolan M."/>
            <person name="Lapidus A."/>
            <person name="Glavina Del Rio T."/>
            <person name="Copeland A."/>
            <person name="Tice H."/>
            <person name="Cheng J.F."/>
            <person name="Lucas S."/>
            <person name="Land M."/>
            <person name="Chen F."/>
            <person name="Bruce D."/>
            <person name="Goodwin L."/>
            <person name="Pitluck S."/>
            <person name="Ivanova N."/>
            <person name="Mavromatis K."/>
            <person name="Mikhailova N."/>
            <person name="Pati A."/>
            <person name="Chen A."/>
            <person name="Palaniappan K."/>
            <person name="Hauser L."/>
            <person name="Chang Y.J."/>
            <person name="Jeffries C.D."/>
            <person name="Munk C."/>
            <person name="Kiss H."/>
            <person name="Chain P."/>
            <person name="Han C."/>
            <person name="Brettin T."/>
            <person name="Detter J.C."/>
            <person name="Schuler E."/>
            <person name="Goker M."/>
            <person name="Rohde M."/>
            <person name="Bristow J."/>
            <person name="Eisen J.A."/>
            <person name="Markowitz V."/>
            <person name="Hugenholtz P."/>
            <person name="Kyrpides N.C."/>
            <person name="Klenk H.P."/>
        </authorList>
    </citation>
    <scope>NUCLEOTIDE SEQUENCE [LARGE SCALE GENOMIC DNA]</scope>
    <source>
        <strain evidence="3">ATCC 49802 / DSM 20745 / S 6022</strain>
    </source>
</reference>
<name>D1C6Z7_SPHTD</name>
<proteinExistence type="predicted"/>
<evidence type="ECO:0008006" key="4">
    <source>
        <dbReference type="Google" id="ProtNLM"/>
    </source>
</evidence>
<gene>
    <name evidence="2" type="ordered locus">Sthe_0319</name>
</gene>
<feature type="transmembrane region" description="Helical" evidence="1">
    <location>
        <begin position="6"/>
        <end position="27"/>
    </location>
</feature>
<feature type="transmembrane region" description="Helical" evidence="1">
    <location>
        <begin position="93"/>
        <end position="112"/>
    </location>
</feature>
<sequence>MNQAHGGLGELLVIVYLGIAIASWILARRQGLPPWLTGTAHALLGVQIIMGIILFVRNPNLVPWTHVLFGLLTIPAIMLVVPLRQRIGRNPAIAVSSAAAGLCALVAVIIAMTR</sequence>
<dbReference type="HOGENOM" id="CLU_2119568_0_0_0"/>
<dbReference type="Proteomes" id="UP000002027">
    <property type="component" value="Chromosome 1"/>
</dbReference>
<evidence type="ECO:0000313" key="2">
    <source>
        <dbReference type="EMBL" id="ACZ37758.1"/>
    </source>
</evidence>
<dbReference type="KEGG" id="sti:Sthe_0319"/>
<dbReference type="eggNOG" id="ENOG5032JGU">
    <property type="taxonomic scope" value="Bacteria"/>
</dbReference>
<reference evidence="3" key="1">
    <citation type="submission" date="2009-11" db="EMBL/GenBank/DDBJ databases">
        <title>The complete chromosome 1 of Sphaerobacter thermophilus DSM 20745.</title>
        <authorList>
            <person name="Lucas S."/>
            <person name="Copeland A."/>
            <person name="Lapidus A."/>
            <person name="Glavina del Rio T."/>
            <person name="Dalin E."/>
            <person name="Tice H."/>
            <person name="Bruce D."/>
            <person name="Goodwin L."/>
            <person name="Pitluck S."/>
            <person name="Kyrpides N."/>
            <person name="Mavromatis K."/>
            <person name="Ivanova N."/>
            <person name="Mikhailova N."/>
            <person name="LaButti K.M."/>
            <person name="Clum A."/>
            <person name="Sun H.I."/>
            <person name="Brettin T."/>
            <person name="Detter J.C."/>
            <person name="Han C."/>
            <person name="Larimer F."/>
            <person name="Land M."/>
            <person name="Hauser L."/>
            <person name="Markowitz V."/>
            <person name="Cheng J.F."/>
            <person name="Hugenholtz P."/>
            <person name="Woyke T."/>
            <person name="Wu D."/>
            <person name="Steenblock K."/>
            <person name="Schneider S."/>
            <person name="Pukall R."/>
            <person name="Goeker M."/>
            <person name="Klenk H.P."/>
            <person name="Eisen J.A."/>
        </authorList>
    </citation>
    <scope>NUCLEOTIDE SEQUENCE [LARGE SCALE GENOMIC DNA]</scope>
    <source>
        <strain evidence="3">ATCC 49802 / DSM 20745 / S 6022</strain>
    </source>
</reference>
<evidence type="ECO:0000256" key="1">
    <source>
        <dbReference type="SAM" id="Phobius"/>
    </source>
</evidence>
<keyword evidence="1" id="KW-0812">Transmembrane</keyword>
<evidence type="ECO:0000313" key="3">
    <source>
        <dbReference type="Proteomes" id="UP000002027"/>
    </source>
</evidence>
<dbReference type="InParanoid" id="D1C6Z7"/>
<accession>D1C6Z7</accession>
<feature type="transmembrane region" description="Helical" evidence="1">
    <location>
        <begin position="34"/>
        <end position="55"/>
    </location>
</feature>